<dbReference type="Proteomes" id="UP000054270">
    <property type="component" value="Unassembled WGS sequence"/>
</dbReference>
<dbReference type="Pfam" id="PF18947">
    <property type="entry name" value="HAMP_2"/>
    <property type="match status" value="2"/>
</dbReference>
<feature type="domain" description="HAMP" evidence="3">
    <location>
        <begin position="115"/>
        <end position="168"/>
    </location>
</feature>
<keyword evidence="1" id="KW-0597">Phosphoprotein</keyword>
<protein>
    <recommendedName>
        <fullName evidence="3">HAMP domain-containing protein</fullName>
    </recommendedName>
</protein>
<dbReference type="PROSITE" id="PS50885">
    <property type="entry name" value="HAMP"/>
    <property type="match status" value="3"/>
</dbReference>
<dbReference type="GO" id="GO:0000160">
    <property type="term" value="P:phosphorelay signal transduction system"/>
    <property type="evidence" value="ECO:0007669"/>
    <property type="project" value="UniProtKB-KW"/>
</dbReference>
<evidence type="ECO:0000256" key="1">
    <source>
        <dbReference type="ARBA" id="ARBA00022553"/>
    </source>
</evidence>
<evidence type="ECO:0000313" key="5">
    <source>
        <dbReference type="Proteomes" id="UP000054270"/>
    </source>
</evidence>
<dbReference type="AlphaFoldDB" id="A0A0D2NU87"/>
<dbReference type="SMART" id="SM00304">
    <property type="entry name" value="HAMP"/>
    <property type="match status" value="3"/>
</dbReference>
<reference evidence="5" key="1">
    <citation type="submission" date="2014-04" db="EMBL/GenBank/DDBJ databases">
        <title>Evolutionary Origins and Diversification of the Mycorrhizal Mutualists.</title>
        <authorList>
            <consortium name="DOE Joint Genome Institute"/>
            <consortium name="Mycorrhizal Genomics Consortium"/>
            <person name="Kohler A."/>
            <person name="Kuo A."/>
            <person name="Nagy L.G."/>
            <person name="Floudas D."/>
            <person name="Copeland A."/>
            <person name="Barry K.W."/>
            <person name="Cichocki N."/>
            <person name="Veneault-Fourrey C."/>
            <person name="LaButti K."/>
            <person name="Lindquist E.A."/>
            <person name="Lipzen A."/>
            <person name="Lundell T."/>
            <person name="Morin E."/>
            <person name="Murat C."/>
            <person name="Riley R."/>
            <person name="Ohm R."/>
            <person name="Sun H."/>
            <person name="Tunlid A."/>
            <person name="Henrissat B."/>
            <person name="Grigoriev I.V."/>
            <person name="Hibbett D.S."/>
            <person name="Martin F."/>
        </authorList>
    </citation>
    <scope>NUCLEOTIDE SEQUENCE [LARGE SCALE GENOMIC DNA]</scope>
    <source>
        <strain evidence="5">FD-334 SS-4</strain>
    </source>
</reference>
<proteinExistence type="predicted"/>
<dbReference type="STRING" id="945553.A0A0D2NU87"/>
<organism evidence="4 5">
    <name type="scientific">Hypholoma sublateritium (strain FD-334 SS-4)</name>
    <dbReference type="NCBI Taxonomy" id="945553"/>
    <lineage>
        <taxon>Eukaryota</taxon>
        <taxon>Fungi</taxon>
        <taxon>Dikarya</taxon>
        <taxon>Basidiomycota</taxon>
        <taxon>Agaricomycotina</taxon>
        <taxon>Agaricomycetes</taxon>
        <taxon>Agaricomycetidae</taxon>
        <taxon>Agaricales</taxon>
        <taxon>Agaricineae</taxon>
        <taxon>Strophariaceae</taxon>
        <taxon>Hypholoma</taxon>
    </lineage>
</organism>
<evidence type="ECO:0000256" key="2">
    <source>
        <dbReference type="ARBA" id="ARBA00023012"/>
    </source>
</evidence>
<keyword evidence="5" id="KW-1185">Reference proteome</keyword>
<dbReference type="PANTHER" id="PTHR45339">
    <property type="entry name" value="HYBRID SIGNAL TRANSDUCTION HISTIDINE KINASE J"/>
    <property type="match status" value="1"/>
</dbReference>
<evidence type="ECO:0000259" key="3">
    <source>
        <dbReference type="PROSITE" id="PS50885"/>
    </source>
</evidence>
<dbReference type="GO" id="GO:0004673">
    <property type="term" value="F:protein histidine kinase activity"/>
    <property type="evidence" value="ECO:0007669"/>
    <property type="project" value="TreeGrafter"/>
</dbReference>
<name>A0A0D2NU87_HYPSF</name>
<dbReference type="InterPro" id="IPR003660">
    <property type="entry name" value="HAMP_dom"/>
</dbReference>
<dbReference type="CDD" id="cd06225">
    <property type="entry name" value="HAMP"/>
    <property type="match status" value="1"/>
</dbReference>
<dbReference type="OMA" id="RGNDWDY"/>
<dbReference type="OrthoDB" id="10266508at2759"/>
<dbReference type="GO" id="GO:0016020">
    <property type="term" value="C:membrane"/>
    <property type="evidence" value="ECO:0007669"/>
    <property type="project" value="InterPro"/>
</dbReference>
<dbReference type="Gene3D" id="1.20.120.1530">
    <property type="match status" value="1"/>
</dbReference>
<dbReference type="GO" id="GO:0071474">
    <property type="term" value="P:cellular hyperosmotic response"/>
    <property type="evidence" value="ECO:0007669"/>
    <property type="project" value="TreeGrafter"/>
</dbReference>
<dbReference type="EMBL" id="KN817550">
    <property type="protein sequence ID" value="KJA22434.1"/>
    <property type="molecule type" value="Genomic_DNA"/>
</dbReference>
<feature type="domain" description="HAMP" evidence="3">
    <location>
        <begin position="207"/>
        <end position="259"/>
    </location>
</feature>
<accession>A0A0D2NU87</accession>
<gene>
    <name evidence="4" type="ORF">HYPSUDRAFT_202227</name>
</gene>
<sequence length="411" mass="44339">MSMPPVDPFKGHLIVLLSFYELGPVPNGLLPRYEGPADWQTETILRSVEQMAQRMWAAEKKESDGRVELAQAMVQFSLNERKPPSPDNLGPLVAPPGPLAFSPVGSDMSVVEELKLLKAQVSDIARVCSAVARGDLTQRVTVPVCGAVTTQLKDVVNTMVDRLEQFAGEMARLLQEVGTTGTLGGRALVEAEGTWRELTDTVNEMLENFTLHVRSVTDVARAVTLGDLGINIELGAHGELLDMKYTINAMVARLRLVVAEVSRVTSEVGNQGILGSRANPPYVEGDWLQLLQNVNRMCMSVSDQVRTMSHLAEAVALGDLSQSIRADGQGEMRVLQGKVNYTIQQFNTLVDEVARVALLARTGDAARTPMRVPDVHGKWKVLVDSVDSMTMKLADCVGGQEAGGGGAAAPS</sequence>
<evidence type="ECO:0000313" key="4">
    <source>
        <dbReference type="EMBL" id="KJA22434.1"/>
    </source>
</evidence>
<dbReference type="PANTHER" id="PTHR45339:SF1">
    <property type="entry name" value="HYBRID SIGNAL TRANSDUCTION HISTIDINE KINASE J"/>
    <property type="match status" value="1"/>
</dbReference>
<keyword evidence="2" id="KW-0902">Two-component regulatory system</keyword>
<feature type="domain" description="HAMP" evidence="3">
    <location>
        <begin position="299"/>
        <end position="351"/>
    </location>
</feature>